<keyword evidence="2 6" id="KW-0812">Transmembrane</keyword>
<dbReference type="RefSeq" id="XP_005108164.1">
    <property type="nucleotide sequence ID" value="XM_005108107.1"/>
</dbReference>
<name>A0ABM0K3W4_APLCA</name>
<dbReference type="PRINTS" id="PR00237">
    <property type="entry name" value="GPCRRHODOPSN"/>
</dbReference>
<keyword evidence="3 6" id="KW-1133">Transmembrane helix</keyword>
<gene>
    <name evidence="9" type="primary">LOC101860603</name>
</gene>
<feature type="transmembrane region" description="Helical" evidence="6">
    <location>
        <begin position="276"/>
        <end position="301"/>
    </location>
</feature>
<dbReference type="PROSITE" id="PS50262">
    <property type="entry name" value="G_PROTEIN_RECEP_F1_2"/>
    <property type="match status" value="1"/>
</dbReference>
<evidence type="ECO:0000256" key="1">
    <source>
        <dbReference type="ARBA" id="ARBA00004370"/>
    </source>
</evidence>
<evidence type="ECO:0000256" key="2">
    <source>
        <dbReference type="ARBA" id="ARBA00022692"/>
    </source>
</evidence>
<feature type="transmembrane region" description="Helical" evidence="6">
    <location>
        <begin position="313"/>
        <end position="337"/>
    </location>
</feature>
<feature type="transmembrane region" description="Helical" evidence="6">
    <location>
        <begin position="56"/>
        <end position="75"/>
    </location>
</feature>
<evidence type="ECO:0000256" key="3">
    <source>
        <dbReference type="ARBA" id="ARBA00022989"/>
    </source>
</evidence>
<feature type="region of interest" description="Disordered" evidence="5">
    <location>
        <begin position="232"/>
        <end position="258"/>
    </location>
</feature>
<accession>A0ABM0K3W4</accession>
<evidence type="ECO:0000259" key="7">
    <source>
        <dbReference type="PROSITE" id="PS50262"/>
    </source>
</evidence>
<comment type="subcellular location">
    <subcellularLocation>
        <location evidence="1">Membrane</location>
    </subcellularLocation>
</comment>
<proteinExistence type="predicted"/>
<dbReference type="GeneID" id="101860603"/>
<evidence type="ECO:0000256" key="5">
    <source>
        <dbReference type="SAM" id="MobiDB-lite"/>
    </source>
</evidence>
<dbReference type="SUPFAM" id="SSF81321">
    <property type="entry name" value="Family A G protein-coupled receptor-like"/>
    <property type="match status" value="1"/>
</dbReference>
<reference evidence="9" key="1">
    <citation type="submission" date="2025-08" db="UniProtKB">
        <authorList>
            <consortium name="RefSeq"/>
        </authorList>
    </citation>
    <scope>IDENTIFICATION</scope>
</reference>
<sequence length="357" mass="39773">MTSSSIILGNDAFDIIQPIVVYGLSFPISVIGLVFNVINTAVFLKIGVNDSVSVSLVALFVADFVFLLLQAYRPIAQMLMKLGLTHTWSVHPTQIATFASSYISIFYLISTLLTTYIALARCLCVALAFRFQRIFTVNQARIVVVSVYIGALLSHIPPILSQRLVWRSKVNTPKAILVVERVDHDTFESFSKLHNIVNRTLLPYSCLAICILCLIVLTVKLRSVSQFRANATRSASKPDPRLSHGKHELDNNAEKEQITSSSPSALSIKEIQLIKAVFLLCAIFVCSASLRAALGIAVVWMPQLETEPRYRSLYAICMEIIGAFMVVNCAVNFIIFYHYNTSFRQTLTSLTKRSVKK</sequence>
<keyword evidence="4 6" id="KW-0472">Membrane</keyword>
<dbReference type="PANTHER" id="PTHR46641">
    <property type="entry name" value="FMRFAMIDE RECEPTOR-RELATED"/>
    <property type="match status" value="1"/>
</dbReference>
<keyword evidence="8" id="KW-1185">Reference proteome</keyword>
<dbReference type="Gene3D" id="1.20.1070.10">
    <property type="entry name" value="Rhodopsin 7-helix transmembrane proteins"/>
    <property type="match status" value="1"/>
</dbReference>
<evidence type="ECO:0000313" key="8">
    <source>
        <dbReference type="Proteomes" id="UP000694888"/>
    </source>
</evidence>
<dbReference type="PANTHER" id="PTHR46641:SF2">
    <property type="entry name" value="FMRFAMIDE RECEPTOR"/>
    <property type="match status" value="1"/>
</dbReference>
<feature type="domain" description="G-protein coupled receptors family 1 profile" evidence="7">
    <location>
        <begin position="35"/>
        <end position="336"/>
    </location>
</feature>
<protein>
    <submittedName>
        <fullName evidence="9">Uncharacterized protein LOC101860603</fullName>
    </submittedName>
</protein>
<organism evidence="8 9">
    <name type="scientific">Aplysia californica</name>
    <name type="common">California sea hare</name>
    <dbReference type="NCBI Taxonomy" id="6500"/>
    <lineage>
        <taxon>Eukaryota</taxon>
        <taxon>Metazoa</taxon>
        <taxon>Spiralia</taxon>
        <taxon>Lophotrochozoa</taxon>
        <taxon>Mollusca</taxon>
        <taxon>Gastropoda</taxon>
        <taxon>Heterobranchia</taxon>
        <taxon>Euthyneura</taxon>
        <taxon>Tectipleura</taxon>
        <taxon>Aplysiida</taxon>
        <taxon>Aplysioidea</taxon>
        <taxon>Aplysiidae</taxon>
        <taxon>Aplysia</taxon>
    </lineage>
</organism>
<evidence type="ECO:0000313" key="9">
    <source>
        <dbReference type="RefSeq" id="XP_005108164.1"/>
    </source>
</evidence>
<dbReference type="InterPro" id="IPR000276">
    <property type="entry name" value="GPCR_Rhodpsn"/>
</dbReference>
<evidence type="ECO:0000256" key="4">
    <source>
        <dbReference type="ARBA" id="ARBA00023136"/>
    </source>
</evidence>
<feature type="compositionally biased region" description="Basic and acidic residues" evidence="5">
    <location>
        <begin position="236"/>
        <end position="257"/>
    </location>
</feature>
<evidence type="ECO:0000256" key="6">
    <source>
        <dbReference type="SAM" id="Phobius"/>
    </source>
</evidence>
<dbReference type="InterPro" id="IPR052954">
    <property type="entry name" value="GPCR-Ligand_Int"/>
</dbReference>
<feature type="transmembrane region" description="Helical" evidence="6">
    <location>
        <begin position="201"/>
        <end position="219"/>
    </location>
</feature>
<dbReference type="Proteomes" id="UP000694888">
    <property type="component" value="Unplaced"/>
</dbReference>
<feature type="transmembrane region" description="Helical" evidence="6">
    <location>
        <begin position="20"/>
        <end position="44"/>
    </location>
</feature>
<feature type="transmembrane region" description="Helical" evidence="6">
    <location>
        <begin position="95"/>
        <end position="119"/>
    </location>
</feature>
<dbReference type="InterPro" id="IPR017452">
    <property type="entry name" value="GPCR_Rhodpsn_7TM"/>
</dbReference>
<feature type="transmembrane region" description="Helical" evidence="6">
    <location>
        <begin position="140"/>
        <end position="160"/>
    </location>
</feature>